<dbReference type="Gene3D" id="2.40.30.180">
    <property type="entry name" value="Ubiquitin-activating enzyme E1, FCCH domain"/>
    <property type="match status" value="1"/>
</dbReference>
<keyword evidence="6" id="KW-0547">Nucleotide-binding</keyword>
<comment type="caution">
    <text evidence="15">The sequence shown here is derived from an EMBL/GenBank/DDBJ whole genome shotgun (WGS) entry which is preliminary data.</text>
</comment>
<dbReference type="InterPro" id="IPR019572">
    <property type="entry name" value="UBA_E1_SCCH"/>
</dbReference>
<dbReference type="GO" id="GO:0005524">
    <property type="term" value="F:ATP binding"/>
    <property type="evidence" value="ECO:0007669"/>
    <property type="project" value="UniProtKB-KW"/>
</dbReference>
<organism evidence="15 16">
    <name type="scientific">Novymonas esmeraldas</name>
    <dbReference type="NCBI Taxonomy" id="1808958"/>
    <lineage>
        <taxon>Eukaryota</taxon>
        <taxon>Discoba</taxon>
        <taxon>Euglenozoa</taxon>
        <taxon>Kinetoplastea</taxon>
        <taxon>Metakinetoplastina</taxon>
        <taxon>Trypanosomatida</taxon>
        <taxon>Trypanosomatidae</taxon>
        <taxon>Novymonas</taxon>
    </lineage>
</organism>
<dbReference type="Pfam" id="PF00899">
    <property type="entry name" value="ThiF"/>
    <property type="match status" value="2"/>
</dbReference>
<feature type="active site" description="Glycyl thioester intermediate" evidence="11">
    <location>
        <position position="651"/>
    </location>
</feature>
<dbReference type="InterPro" id="IPR042302">
    <property type="entry name" value="E1_FCCH_sf"/>
</dbReference>
<dbReference type="InterPro" id="IPR035985">
    <property type="entry name" value="Ubiquitin-activating_enz"/>
</dbReference>
<evidence type="ECO:0000256" key="9">
    <source>
        <dbReference type="ARBA" id="ARBA00023242"/>
    </source>
</evidence>
<evidence type="ECO:0000259" key="14">
    <source>
        <dbReference type="Pfam" id="PF10585"/>
    </source>
</evidence>
<dbReference type="Pfam" id="PF10585">
    <property type="entry name" value="UBA_E1_SCCH"/>
    <property type="match status" value="1"/>
</dbReference>
<feature type="domain" description="THIF-type NAD/FAD binding fold" evidence="13">
    <location>
        <begin position="474"/>
        <end position="988"/>
    </location>
</feature>
<evidence type="ECO:0000256" key="7">
    <source>
        <dbReference type="ARBA" id="ARBA00022786"/>
    </source>
</evidence>
<dbReference type="AlphaFoldDB" id="A0AAW0F4V0"/>
<dbReference type="EMBL" id="JAECZO010000013">
    <property type="protein sequence ID" value="KAK7201298.1"/>
    <property type="molecule type" value="Genomic_DNA"/>
</dbReference>
<gene>
    <name evidence="15" type="ORF">NESM_000191700</name>
</gene>
<evidence type="ECO:0000256" key="8">
    <source>
        <dbReference type="ARBA" id="ARBA00022840"/>
    </source>
</evidence>
<protein>
    <recommendedName>
        <fullName evidence="10">Ubiquitin-like 1-activating enzyme E1A</fullName>
    </recommendedName>
</protein>
<comment type="similarity">
    <text evidence="4">Belongs to the ubiquitin-activating E1 family.</text>
</comment>
<dbReference type="InterPro" id="IPR042063">
    <property type="entry name" value="Ubi_acti_E1_SCCH"/>
</dbReference>
<evidence type="ECO:0000256" key="2">
    <source>
        <dbReference type="ARBA" id="ARBA00004718"/>
    </source>
</evidence>
<comment type="pathway">
    <text evidence="2">Protein modification; protein sumoylation.</text>
</comment>
<evidence type="ECO:0000256" key="12">
    <source>
        <dbReference type="SAM" id="Coils"/>
    </source>
</evidence>
<dbReference type="Gene3D" id="3.50.50.80">
    <property type="entry name" value="Ubiquitin-activating enzyme E1, inactive adenylation domain, subdomain 1"/>
    <property type="match status" value="1"/>
</dbReference>
<dbReference type="InterPro" id="IPR000011">
    <property type="entry name" value="UBQ/SUMO-activ_enz_E1-like"/>
</dbReference>
<dbReference type="InterPro" id="IPR000594">
    <property type="entry name" value="ThiF_NAD_FAD-bd"/>
</dbReference>
<dbReference type="GO" id="GO:0031510">
    <property type="term" value="C:SUMO activating enzyme complex"/>
    <property type="evidence" value="ECO:0007669"/>
    <property type="project" value="TreeGrafter"/>
</dbReference>
<feature type="domain" description="THIF-type NAD/FAD binding fold" evidence="13">
    <location>
        <begin position="19"/>
        <end position="437"/>
    </location>
</feature>
<reference evidence="15 16" key="1">
    <citation type="journal article" date="2021" name="MBio">
        <title>A New Model Trypanosomatid, Novymonas esmeraldas: Genomic Perception of Its 'Candidatus Pandoraea novymonadis' Endosymbiont.</title>
        <authorList>
            <person name="Zakharova A."/>
            <person name="Saura A."/>
            <person name="Butenko A."/>
            <person name="Podesvova L."/>
            <person name="Warmusova S."/>
            <person name="Kostygov A.Y."/>
            <person name="Nenarokova A."/>
            <person name="Lukes J."/>
            <person name="Opperdoes F.R."/>
            <person name="Yurchenko V."/>
        </authorList>
    </citation>
    <scope>NUCLEOTIDE SEQUENCE [LARGE SCALE GENOMIC DNA]</scope>
    <source>
        <strain evidence="15 16">E262AT.01</strain>
    </source>
</reference>
<evidence type="ECO:0000256" key="11">
    <source>
        <dbReference type="PROSITE-ProRule" id="PRU10132"/>
    </source>
</evidence>
<dbReference type="InterPro" id="IPR042449">
    <property type="entry name" value="Ub-E1_IAD_1"/>
</dbReference>
<dbReference type="GO" id="GO:0019948">
    <property type="term" value="F:SUMO activating enzyme activity"/>
    <property type="evidence" value="ECO:0007669"/>
    <property type="project" value="TreeGrafter"/>
</dbReference>
<evidence type="ECO:0000256" key="10">
    <source>
        <dbReference type="ARBA" id="ARBA00044354"/>
    </source>
</evidence>
<dbReference type="Proteomes" id="UP001430356">
    <property type="component" value="Unassembled WGS sequence"/>
</dbReference>
<dbReference type="FunFam" id="3.50.50.80:FF:000008">
    <property type="entry name" value="Ubiquitin-activating enzyme e1, putative"/>
    <property type="match status" value="1"/>
</dbReference>
<evidence type="ECO:0000256" key="4">
    <source>
        <dbReference type="ARBA" id="ARBA00005673"/>
    </source>
</evidence>
<sequence length="1156" mass="125777">MESEMAVSIDQRYLDKQSRTIGTYGLETMAKLISFKVIIVGCGGVGVEIAKNLALAGIHTIRLYDPRAPTVQDMGVNFSVTPHSMASGKTMAELSAAYIAELNPNTRVRVLTELTEAVVADSVAIVFTAAAPDLSLTTLTRWNAFCHSHAPTVSFVLAMQTGTMGSVFVDHGASFTVKDADGRPMLQKSITEVTTLVDKTGEKYTRIRFETPEGQTPGALRDYTQLKLSEVQGLTKADGTSVNGHVFDGVVCPADPRDTVRVYPAFASLGYSPYQTGGFLHELKETTALAFRPLSAALPAPGAFVPVSPMMDNSEESLTHLTLYALLRYADAHAGQLPELHNAAQAATVVALAKRVLEENAALPTPPPPRATGKPGKVEFPYKMPPPPPPAPMVLESFDEKAVMAEALLARAELQPLASFFGAVVAQELVKITGKYSPIHQWFHLSCAAVQPDGADYTSADFRPTGSRYDHITSIFGRSFQQHLENLRIFMVGCGALGCENIKNFALCGITCGPTGALVVTDNDRIEVSNLSRQFLFREENVGQSKSAAAGARMRLMNPDAKVDARQDFIGPITEHLYPDTFWQSLGVVVNALDNMEARLYVDQQCVRFQKVLVEAGTMGTGGNVDIIVPGKTSSYSDGGAADQTGGIPMCTLRNFPYIYDHCIEWARAQFDDMFVSPMQTAQQIIEDPAAFTQRIQQEVAGGASAGERRSLVAKNVGPLKSLKRTLAILADGPTMAKCVALGWEQLFKMFRDRILDLQAAFPRDAKKKNGEPFWSGHRKYPAALEVAAEELAKTPDARNFLVSAINLYACMFGVHPPKHEARFNEEENRWMKQYRTDDWIQTEASRLATPTYVAGCVDDLDDDLAADAQEGKQASAEEAEAELQALLADVAALAATCKGSKAAALEFEKDDDDNFQIDFVAAASNLRAANYAIPTQDRMKVKLVAGKIIPAIATTTSAVTGLALIELFKVLQKKDVSALRNGMLDVGTNNYVLFERDLPIKNRTKVVSTYIPEQDYTYKKKIIRVPEGFTKYDMIRVPISPATTVKEFAAALEATLNKTLPDGVDYAYEVDGLGVGKGMLWNGRPSHSNTNASLMQVIEQQKVMEAGGTLPAPFWQNRVQFCDLSVTVSLDDGDDAVDETDVETATVCLEIQTQS</sequence>
<dbReference type="GO" id="GO:0005737">
    <property type="term" value="C:cytoplasm"/>
    <property type="evidence" value="ECO:0007669"/>
    <property type="project" value="TreeGrafter"/>
</dbReference>
<dbReference type="SUPFAM" id="SSF69572">
    <property type="entry name" value="Activating enzymes of the ubiquitin-like proteins"/>
    <property type="match status" value="2"/>
</dbReference>
<dbReference type="PROSITE" id="PS00865">
    <property type="entry name" value="UBIQUITIN_ACTIVAT_2"/>
    <property type="match status" value="1"/>
</dbReference>
<evidence type="ECO:0000256" key="5">
    <source>
        <dbReference type="ARBA" id="ARBA00022598"/>
    </source>
</evidence>
<keyword evidence="12" id="KW-0175">Coiled coil</keyword>
<dbReference type="PANTHER" id="PTHR10953">
    <property type="entry name" value="UBIQUITIN-ACTIVATING ENZYME E1"/>
    <property type="match status" value="1"/>
</dbReference>
<dbReference type="PRINTS" id="PR01849">
    <property type="entry name" value="UBIQUITINACT"/>
</dbReference>
<dbReference type="InterPro" id="IPR045886">
    <property type="entry name" value="ThiF/MoeB/HesA"/>
</dbReference>
<dbReference type="Gene3D" id="3.40.50.720">
    <property type="entry name" value="NAD(P)-binding Rossmann-like Domain"/>
    <property type="match status" value="1"/>
</dbReference>
<dbReference type="InterPro" id="IPR033127">
    <property type="entry name" value="UBQ-activ_enz_E1_Cys_AS"/>
</dbReference>
<keyword evidence="7" id="KW-0833">Ubl conjugation pathway</keyword>
<accession>A0AAW0F4V0</accession>
<evidence type="ECO:0000259" key="13">
    <source>
        <dbReference type="Pfam" id="PF00899"/>
    </source>
</evidence>
<evidence type="ECO:0000256" key="6">
    <source>
        <dbReference type="ARBA" id="ARBA00022741"/>
    </source>
</evidence>
<evidence type="ECO:0000313" key="16">
    <source>
        <dbReference type="Proteomes" id="UP001430356"/>
    </source>
</evidence>
<comment type="pathway">
    <text evidence="3">Protein modification; protein ubiquitination.</text>
</comment>
<evidence type="ECO:0000313" key="15">
    <source>
        <dbReference type="EMBL" id="KAK7201298.1"/>
    </source>
</evidence>
<evidence type="ECO:0000256" key="3">
    <source>
        <dbReference type="ARBA" id="ARBA00004906"/>
    </source>
</evidence>
<dbReference type="FunFam" id="1.10.10.2660:FF:000004">
    <property type="entry name" value="Ubiquitin activating enzyme 1"/>
    <property type="match status" value="1"/>
</dbReference>
<feature type="coiled-coil region" evidence="12">
    <location>
        <begin position="870"/>
        <end position="897"/>
    </location>
</feature>
<evidence type="ECO:0000256" key="1">
    <source>
        <dbReference type="ARBA" id="ARBA00004123"/>
    </source>
</evidence>
<keyword evidence="8" id="KW-0067">ATP-binding</keyword>
<keyword evidence="16" id="KW-1185">Reference proteome</keyword>
<proteinExistence type="inferred from homology"/>
<keyword evidence="9" id="KW-0539">Nucleus</keyword>
<feature type="domain" description="Ubiquitin-activating enzyme SCCH" evidence="14">
    <location>
        <begin position="657"/>
        <end position="943"/>
    </location>
</feature>
<name>A0AAW0F4V0_9TRYP</name>
<keyword evidence="5" id="KW-0436">Ligase</keyword>
<dbReference type="GO" id="GO:0016925">
    <property type="term" value="P:protein sumoylation"/>
    <property type="evidence" value="ECO:0007669"/>
    <property type="project" value="TreeGrafter"/>
</dbReference>
<dbReference type="Gene3D" id="1.10.10.2660">
    <property type="entry name" value="Ubiquitin-activating enzyme E1, SCCH domain"/>
    <property type="match status" value="1"/>
</dbReference>
<comment type="subcellular location">
    <subcellularLocation>
        <location evidence="1">Nucleus</location>
    </subcellularLocation>
</comment>
<dbReference type="PANTHER" id="PTHR10953:SF162">
    <property type="entry name" value="SUMO-ACTIVATING ENZYME SUBUNIT 1"/>
    <property type="match status" value="1"/>
</dbReference>
<dbReference type="Gene3D" id="3.40.50.12550">
    <property type="entry name" value="Ubiquitin-activating enzyme E1, inactive adenylation domain, subdomain 2"/>
    <property type="match status" value="1"/>
</dbReference>